<feature type="region of interest" description="Disordered" evidence="2">
    <location>
        <begin position="1150"/>
        <end position="1179"/>
    </location>
</feature>
<dbReference type="InterPro" id="IPR019414">
    <property type="entry name" value="Rtp1_C2"/>
</dbReference>
<comment type="caution">
    <text evidence="5">The sequence shown here is derived from an EMBL/GenBank/DDBJ whole genome shotgun (WGS) entry which is preliminary data.</text>
</comment>
<dbReference type="AlphaFoldDB" id="A0A168BAS8"/>
<dbReference type="Proteomes" id="UP000242877">
    <property type="component" value="Unassembled WGS sequence"/>
</dbReference>
<evidence type="ECO:0000256" key="2">
    <source>
        <dbReference type="SAM" id="MobiDB-lite"/>
    </source>
</evidence>
<reference evidence="5 6" key="1">
    <citation type="journal article" date="2016" name="Genome Biol. Evol.">
        <title>Divergent and convergent evolution of fungal pathogenicity.</title>
        <authorList>
            <person name="Shang Y."/>
            <person name="Xiao G."/>
            <person name="Zheng P."/>
            <person name="Cen K."/>
            <person name="Zhan S."/>
            <person name="Wang C."/>
        </authorList>
    </citation>
    <scope>NUCLEOTIDE SEQUENCE [LARGE SCALE GENOMIC DNA]</scope>
    <source>
        <strain evidence="5 6">ARSEF 7405</strain>
    </source>
</reference>
<evidence type="ECO:0000259" key="4">
    <source>
        <dbReference type="Pfam" id="PF10363"/>
    </source>
</evidence>
<proteinExistence type="inferred from homology"/>
<accession>A0A168BAS8</accession>
<feature type="compositionally biased region" description="Basic residues" evidence="2">
    <location>
        <begin position="901"/>
        <end position="910"/>
    </location>
</feature>
<dbReference type="Pfam" id="PF10304">
    <property type="entry name" value="RTP1_C2"/>
    <property type="match status" value="1"/>
</dbReference>
<dbReference type="EMBL" id="AZGZ01000005">
    <property type="protein sequence ID" value="KZZ95045.1"/>
    <property type="molecule type" value="Genomic_DNA"/>
</dbReference>
<dbReference type="PANTHER" id="PTHR20959">
    <property type="entry name" value="TRANSPORT AND GOLGI ORGANIZATION PROTEIN 6 FAMILY MEMBER"/>
    <property type="match status" value="1"/>
</dbReference>
<feature type="compositionally biased region" description="Basic and acidic residues" evidence="2">
    <location>
        <begin position="911"/>
        <end position="925"/>
    </location>
</feature>
<feature type="domain" description="RNA polymerase II assembly factor Rtp1 C-terminal" evidence="4">
    <location>
        <begin position="768"/>
        <end position="881"/>
    </location>
</feature>
<dbReference type="InterPro" id="IPR039600">
    <property type="entry name" value="TANGO6/Rtp1"/>
</dbReference>
<dbReference type="VEuPathDB" id="FungiDB:AAP_01533"/>
<name>A0A168BAS8_9EURO</name>
<evidence type="ECO:0000256" key="1">
    <source>
        <dbReference type="ARBA" id="ARBA00005724"/>
    </source>
</evidence>
<dbReference type="GO" id="GO:0009306">
    <property type="term" value="P:protein secretion"/>
    <property type="evidence" value="ECO:0007669"/>
    <property type="project" value="TreeGrafter"/>
</dbReference>
<evidence type="ECO:0000259" key="3">
    <source>
        <dbReference type="Pfam" id="PF10304"/>
    </source>
</evidence>
<organism evidence="5 6">
    <name type="scientific">Ascosphaera apis ARSEF 7405</name>
    <dbReference type="NCBI Taxonomy" id="392613"/>
    <lineage>
        <taxon>Eukaryota</taxon>
        <taxon>Fungi</taxon>
        <taxon>Dikarya</taxon>
        <taxon>Ascomycota</taxon>
        <taxon>Pezizomycotina</taxon>
        <taxon>Eurotiomycetes</taxon>
        <taxon>Eurotiomycetidae</taxon>
        <taxon>Onygenales</taxon>
        <taxon>Ascosphaeraceae</taxon>
        <taxon>Ascosphaera</taxon>
    </lineage>
</organism>
<comment type="similarity">
    <text evidence="1">Belongs to the Tango6 family.</text>
</comment>
<dbReference type="Pfam" id="PF10363">
    <property type="entry name" value="RTP1_C1"/>
    <property type="match status" value="1"/>
</dbReference>
<sequence>MNGLGDIQRAFDAANEFLKPVLNKEDIQKYKGDSIVEILSRSCDSTLENDAEKRSYVIERALELLKGIHIAYVDAGGPDKADEDDKDPALTDAKRRKTIHALLDLLSIEGIYPSLSPGVGVPLEQRIITSLPTGVVAKHQPADVTDASKRREDERLLARILDELDKILRTEEQGIQQVVHNRIISDIISGSAELAFNSTIFTSSQKKRYEFLFYLVVNRGSTPTLLSILSSFLQTSPVPWFKHQITSQLSHLPLRPDGVIQTVVFLAHQMAPVLGSQDHVPDSGGPPITVQAIMQTSRVLSSVPVNMTPEAYFANVSPKLLALLDSSDVDLKKTAAYVIGSGILGNKAYGAPKAIGYEIFVRPVLDALNGIASQAVQTYLRKFNVDGSPDNTTHKHEHGHGQDGEISALTVITEPQLYLALHRLYALVMLHPNPVLLRRLVLPVMSPLWGLVCYSREYKKGGWGETAFNILQAFFSITAPLSRYETLVQDILWDGGNHGRWGFAPGEDGGISIRKRPKGEKKDPGYVMDLIDRGDDRINDFLKLLSTDPQNDEATAHVFLFASSRWLLDDTRRIPGSKVATFDPSSQSTDLQIMLKQLVSAKLTEKLLEQFKESLSRQPGRVLDVIHQLIESECQRIETEEQVSSKGPSLSRLSSIVHEKADVPEEQHSDSAESLSAACSLLSTILSSPSFSMTDKLRPVLSEIRAKLDAILPKLPASLIQTATTSSVLLEITLTGKGADAPMLEDIPASKKASDRGDELFEQHTLHRQALKNLDSDLPPVQAEGLTTLTRLINMNSPILDIPSTFTLLLSLITTPGRANADDEFIYLNVIKCISHLSSRHPYTVVKQLSEAYADRNEEITLDQRLRIGEALLSTVQNLDKTLVGGTAKVLGETMLSVAGRRGRKAKTHKAREEYKAKEAKKPKTEDDELDEEMKTKIDEIKKSQGVEDPDAEDPAKTAHSAKILEAWARGAAKDEQPDDLRVRASAVSILASAIQTNIAGMGASVVTAAVDMSLSILNLEPGPESAILRRAAVILLLDVLKALDNAKEASVDLGFGFSLASASNPAYDLSSQEDTYEGNVIGNIPTILRTLSFVESREEDPIVKGHVRNVIESYEAWFEKSLLWGIGKGSGAGQEPRFTIGDRLAGLSVNPSLNSDREGGGSGGGRNEFRGPRIEEIE</sequence>
<dbReference type="OrthoDB" id="39591at2759"/>
<feature type="domain" description="RNA polymerase II assembly factor Rtp1 C-terminal" evidence="3">
    <location>
        <begin position="1084"/>
        <end position="1114"/>
    </location>
</feature>
<evidence type="ECO:0000313" key="5">
    <source>
        <dbReference type="EMBL" id="KZZ95045.1"/>
    </source>
</evidence>
<feature type="region of interest" description="Disordered" evidence="2">
    <location>
        <begin position="901"/>
        <end position="933"/>
    </location>
</feature>
<evidence type="ECO:0008006" key="7">
    <source>
        <dbReference type="Google" id="ProtNLM"/>
    </source>
</evidence>
<feature type="compositionally biased region" description="Basic and acidic residues" evidence="2">
    <location>
        <begin position="1168"/>
        <end position="1179"/>
    </location>
</feature>
<dbReference type="InterPro" id="IPR016024">
    <property type="entry name" value="ARM-type_fold"/>
</dbReference>
<dbReference type="PANTHER" id="PTHR20959:SF1">
    <property type="entry name" value="TRANSPORT AND GOLGI ORGANIZATION PROTEIN 6 HOMOLOG"/>
    <property type="match status" value="1"/>
</dbReference>
<dbReference type="InterPro" id="IPR019451">
    <property type="entry name" value="Rtp1_C1"/>
</dbReference>
<evidence type="ECO:0000313" key="6">
    <source>
        <dbReference type="Proteomes" id="UP000242877"/>
    </source>
</evidence>
<protein>
    <recommendedName>
        <fullName evidence="7">Protein required for cell viability</fullName>
    </recommendedName>
</protein>
<gene>
    <name evidence="5" type="ORF">AAP_01533</name>
</gene>
<keyword evidence="6" id="KW-1185">Reference proteome</keyword>
<dbReference type="SUPFAM" id="SSF48371">
    <property type="entry name" value="ARM repeat"/>
    <property type="match status" value="1"/>
</dbReference>